<dbReference type="EMBL" id="CADCVT010000054">
    <property type="protein sequence ID" value="CAA9478598.1"/>
    <property type="molecule type" value="Genomic_DNA"/>
</dbReference>
<dbReference type="InterPro" id="IPR039343">
    <property type="entry name" value="NDX1-like"/>
</dbReference>
<dbReference type="GO" id="GO:0016829">
    <property type="term" value="F:lyase activity"/>
    <property type="evidence" value="ECO:0007669"/>
    <property type="project" value="InterPro"/>
</dbReference>
<evidence type="ECO:0008006" key="2">
    <source>
        <dbReference type="Google" id="ProtNLM"/>
    </source>
</evidence>
<protein>
    <recommendedName>
        <fullName evidence="2">Acetoacetate decarboxylase</fullName>
    </recommendedName>
</protein>
<accession>A0A6J4RP07</accession>
<reference evidence="1" key="1">
    <citation type="submission" date="2020-02" db="EMBL/GenBank/DDBJ databases">
        <authorList>
            <person name="Meier V. D."/>
        </authorList>
    </citation>
    <scope>NUCLEOTIDE SEQUENCE</scope>
    <source>
        <strain evidence="1">AVDCRST_MAG85</strain>
    </source>
</reference>
<dbReference type="AlphaFoldDB" id="A0A6J4RP07"/>
<dbReference type="InterPro" id="IPR023375">
    <property type="entry name" value="ADC_dom_sf"/>
</dbReference>
<organism evidence="1">
    <name type="scientific">uncultured Solirubrobacteraceae bacterium</name>
    <dbReference type="NCBI Taxonomy" id="1162706"/>
    <lineage>
        <taxon>Bacteria</taxon>
        <taxon>Bacillati</taxon>
        <taxon>Actinomycetota</taxon>
        <taxon>Thermoleophilia</taxon>
        <taxon>Solirubrobacterales</taxon>
        <taxon>Solirubrobacteraceae</taxon>
        <taxon>environmental samples</taxon>
    </lineage>
</organism>
<dbReference type="SUPFAM" id="SSF160104">
    <property type="entry name" value="Acetoacetate decarboxylase-like"/>
    <property type="match status" value="1"/>
</dbReference>
<sequence length="197" mass="20868">MTGAYPPAPWRLRGVAGIVPVPIRADRARAFLPDDVELVSAGGWTVGGVLLAHYDETATLSYRELIVFAGMARAGARVGMWVSHIVVDLETSVAGGRGIWGLPKHFERNAAHLVRASYRPPRLRLPLPLTPAIFGRGPDGELLHTATRGTMRGGLGVVRLDVPPDSPLAPLGLSGTWPAIAGEELDLPFPAPTVVGP</sequence>
<dbReference type="Pfam" id="PF06314">
    <property type="entry name" value="ADC"/>
    <property type="match status" value="1"/>
</dbReference>
<proteinExistence type="predicted"/>
<dbReference type="PANTHER" id="PTHR35467:SF2">
    <property type="entry name" value="PROTEIN NEOXANTHIN-DEFICIENT 1"/>
    <property type="match status" value="1"/>
</dbReference>
<name>A0A6J4RP07_9ACTN</name>
<dbReference type="Gene3D" id="2.40.400.10">
    <property type="entry name" value="Acetoacetate decarboxylase-like"/>
    <property type="match status" value="1"/>
</dbReference>
<evidence type="ECO:0000313" key="1">
    <source>
        <dbReference type="EMBL" id="CAA9478598.1"/>
    </source>
</evidence>
<dbReference type="PANTHER" id="PTHR35467">
    <property type="match status" value="1"/>
</dbReference>
<dbReference type="InterPro" id="IPR010451">
    <property type="entry name" value="Acetoacetate_decarboxylase"/>
</dbReference>
<gene>
    <name evidence="1" type="ORF">AVDCRST_MAG85-516</name>
</gene>